<dbReference type="InterPro" id="IPR036162">
    <property type="entry name" value="Resolvase-like_N_sf"/>
</dbReference>
<dbReference type="GO" id="GO:0015074">
    <property type="term" value="P:DNA integration"/>
    <property type="evidence" value="ECO:0007669"/>
    <property type="project" value="UniProtKB-KW"/>
</dbReference>
<keyword evidence="10" id="KW-1185">Reference proteome</keyword>
<evidence type="ECO:0000256" key="5">
    <source>
        <dbReference type="PROSITE-ProRule" id="PRU10137"/>
    </source>
</evidence>
<evidence type="ECO:0000313" key="9">
    <source>
        <dbReference type="EMBL" id="MZQ82715.1"/>
    </source>
</evidence>
<feature type="domain" description="Recombinase" evidence="8">
    <location>
        <begin position="171"/>
        <end position="299"/>
    </location>
</feature>
<comment type="caution">
    <text evidence="9">The sequence shown here is derived from an EMBL/GenBank/DDBJ whole genome shotgun (WGS) entry which is preliminary data.</text>
</comment>
<dbReference type="PROSITE" id="PS00397">
    <property type="entry name" value="RECOMBINASES_1"/>
    <property type="match status" value="1"/>
</dbReference>
<dbReference type="CDD" id="cd03768">
    <property type="entry name" value="SR_ResInv"/>
    <property type="match status" value="1"/>
</dbReference>
<feature type="domain" description="Resolvase/invertase-type recombinase catalytic" evidence="7">
    <location>
        <begin position="15"/>
        <end position="164"/>
    </location>
</feature>
<accession>A0A6L8UX96</accession>
<dbReference type="GO" id="GO:0000150">
    <property type="term" value="F:DNA strand exchange activity"/>
    <property type="evidence" value="ECO:0007669"/>
    <property type="project" value="InterPro"/>
</dbReference>
<dbReference type="PROSITE" id="PS51736">
    <property type="entry name" value="RECOMBINASES_3"/>
    <property type="match status" value="1"/>
</dbReference>
<organism evidence="9 10">
    <name type="scientific">Paenibacillus silvestris</name>
    <dbReference type="NCBI Taxonomy" id="2606219"/>
    <lineage>
        <taxon>Bacteria</taxon>
        <taxon>Bacillati</taxon>
        <taxon>Bacillota</taxon>
        <taxon>Bacilli</taxon>
        <taxon>Bacillales</taxon>
        <taxon>Paenibacillaceae</taxon>
        <taxon>Paenibacillus</taxon>
    </lineage>
</organism>
<evidence type="ECO:0000256" key="1">
    <source>
        <dbReference type="ARBA" id="ARBA00022908"/>
    </source>
</evidence>
<dbReference type="Gene3D" id="3.90.1750.20">
    <property type="entry name" value="Putative Large Serine Recombinase, Chain B, Domain 2"/>
    <property type="match status" value="1"/>
</dbReference>
<dbReference type="AlphaFoldDB" id="A0A6L8UX96"/>
<dbReference type="PANTHER" id="PTHR30461">
    <property type="entry name" value="DNA-INVERTASE FROM LAMBDOID PROPHAGE"/>
    <property type="match status" value="1"/>
</dbReference>
<keyword evidence="3" id="KW-0233">DNA recombination</keyword>
<dbReference type="Gene3D" id="3.40.50.1390">
    <property type="entry name" value="Resolvase, N-terminal catalytic domain"/>
    <property type="match status" value="1"/>
</dbReference>
<dbReference type="PROSITE" id="PS51737">
    <property type="entry name" value="RECOMBINASE_DNA_BIND"/>
    <property type="match status" value="1"/>
</dbReference>
<dbReference type="InterPro" id="IPR006118">
    <property type="entry name" value="Recombinase_CS"/>
</dbReference>
<dbReference type="PANTHER" id="PTHR30461:SF23">
    <property type="entry name" value="DNA RECOMBINASE-RELATED"/>
    <property type="match status" value="1"/>
</dbReference>
<evidence type="ECO:0000256" key="6">
    <source>
        <dbReference type="SAM" id="Coils"/>
    </source>
</evidence>
<protein>
    <submittedName>
        <fullName evidence="9">Recombinase family protein</fullName>
    </submittedName>
</protein>
<evidence type="ECO:0000256" key="2">
    <source>
        <dbReference type="ARBA" id="ARBA00023125"/>
    </source>
</evidence>
<name>A0A6L8UX96_9BACL</name>
<dbReference type="SUPFAM" id="SSF53041">
    <property type="entry name" value="Resolvase-like"/>
    <property type="match status" value="1"/>
</dbReference>
<dbReference type="GO" id="GO:0003677">
    <property type="term" value="F:DNA binding"/>
    <property type="evidence" value="ECO:0007669"/>
    <property type="project" value="UniProtKB-KW"/>
</dbReference>
<dbReference type="RefSeq" id="WP_161406902.1">
    <property type="nucleotide sequence ID" value="NZ_WTUZ01000015.1"/>
</dbReference>
<dbReference type="Proteomes" id="UP000481087">
    <property type="component" value="Unassembled WGS sequence"/>
</dbReference>
<evidence type="ECO:0000259" key="7">
    <source>
        <dbReference type="PROSITE" id="PS51736"/>
    </source>
</evidence>
<dbReference type="InterPro" id="IPR011109">
    <property type="entry name" value="DNA_bind_recombinase_dom"/>
</dbReference>
<dbReference type="InterPro" id="IPR025827">
    <property type="entry name" value="Zn_ribbon_recom_dom"/>
</dbReference>
<keyword evidence="6" id="KW-0175">Coiled coil</keyword>
<evidence type="ECO:0000259" key="8">
    <source>
        <dbReference type="PROSITE" id="PS51737"/>
    </source>
</evidence>
<evidence type="ECO:0000256" key="3">
    <source>
        <dbReference type="ARBA" id="ARBA00023172"/>
    </source>
</evidence>
<dbReference type="SMART" id="SM00857">
    <property type="entry name" value="Resolvase"/>
    <property type="match status" value="1"/>
</dbReference>
<sequence length="556" mass="63189">MKKQIELLQPSDIVYVGIYARVSTEEQAEQGYSIEAQLSTLRSLCNSEQKIVYKEYVDAGISGKTIQKRPAIKSLLSDIEEGKIQEVLVWKLDRISRKMSDLLNIVEHLNKHNVKFRSFSEKDFDTETASGKLSIQMLGVIAEFQRNTIVENVKMGMKQRARNGKWNGGTVLGYDLVEVLTARGKESALQINHIEAELIRKIFRMYAAGQGLKSTANQLNKEGFKTKPGNYFSSVSVKTIINNPIYIGKIRYNVRENWNEKRRKGTNKDPILVNGEHAPIITDDLWEAVQILYKKKAVSTPRKFDGIYLLTGLMRCPQCGASLIAHRINGTLKDGSKVVRRYYVCSNFRNKGSRVCNSNSVKADFAENFVVERIGEVACQPKVLEDIVKKINQARTKDIVPLQKEIASIDKELKTLDIQKQKYFTLYENDVMDKEMLVERMNELKEKYNTLALRKTEAERLLDENQSEPVALHSVRRALSDFNKLLQSSPTDARKTLIQTIVKQISVQKGQKLKGIELEFDEKVTAYFLGTAPSTAKLDGAFAFSKQKSPRFTIII</sequence>
<gene>
    <name evidence="9" type="ORF">GQF01_11445</name>
</gene>
<dbReference type="Pfam" id="PF13408">
    <property type="entry name" value="Zn_ribbon_recom"/>
    <property type="match status" value="1"/>
</dbReference>
<evidence type="ECO:0000256" key="4">
    <source>
        <dbReference type="PIRSR" id="PIRSR606118-50"/>
    </source>
</evidence>
<proteinExistence type="predicted"/>
<keyword evidence="2" id="KW-0238">DNA-binding</keyword>
<dbReference type="EMBL" id="WTUZ01000015">
    <property type="protein sequence ID" value="MZQ82715.1"/>
    <property type="molecule type" value="Genomic_DNA"/>
</dbReference>
<dbReference type="InterPro" id="IPR006119">
    <property type="entry name" value="Resolv_N"/>
</dbReference>
<dbReference type="Pfam" id="PF00239">
    <property type="entry name" value="Resolvase"/>
    <property type="match status" value="1"/>
</dbReference>
<dbReference type="Pfam" id="PF07508">
    <property type="entry name" value="Recombinase"/>
    <property type="match status" value="1"/>
</dbReference>
<evidence type="ECO:0000313" key="10">
    <source>
        <dbReference type="Proteomes" id="UP000481087"/>
    </source>
</evidence>
<keyword evidence="1" id="KW-0229">DNA integration</keyword>
<feature type="coiled-coil region" evidence="6">
    <location>
        <begin position="434"/>
        <end position="461"/>
    </location>
</feature>
<dbReference type="InterPro" id="IPR050639">
    <property type="entry name" value="SSR_resolvase"/>
</dbReference>
<feature type="active site" description="O-(5'-phospho-DNA)-serine intermediate" evidence="4 5">
    <location>
        <position position="23"/>
    </location>
</feature>
<dbReference type="InterPro" id="IPR038109">
    <property type="entry name" value="DNA_bind_recomb_sf"/>
</dbReference>
<reference evidence="9 10" key="1">
    <citation type="submission" date="2019-12" db="EMBL/GenBank/DDBJ databases">
        <title>Paenibacillus sp. nov. sp. isolated from soil.</title>
        <authorList>
            <person name="Kim J."/>
            <person name="Jeong S.E."/>
            <person name="Jung H.S."/>
            <person name="Jeon C.O."/>
        </authorList>
    </citation>
    <scope>NUCLEOTIDE SEQUENCE [LARGE SCALE GENOMIC DNA]</scope>
    <source>
        <strain evidence="9 10">5J-6</strain>
    </source>
</reference>